<dbReference type="InParanoid" id="A0A330L4N9"/>
<sequence>MKRVILTELLPGMVLAKPVTNSAGLPVVAEGAILDDVMIARFKKLDLPSVFVEGEAGSAGGKTLAELEVELEHRFRHVGQDPLQQTILAALREHLHSTHGTADLEKGAPAS</sequence>
<dbReference type="AlphaFoldDB" id="A0A330L4N9"/>
<accession>A0A330L4N9</accession>
<evidence type="ECO:0000313" key="2">
    <source>
        <dbReference type="Proteomes" id="UP000248168"/>
    </source>
</evidence>
<dbReference type="OrthoDB" id="9799356at2"/>
<protein>
    <submittedName>
        <fullName evidence="1">Uncharacterized protein</fullName>
    </submittedName>
</protein>
<dbReference type="EMBL" id="OUNR01000012">
    <property type="protein sequence ID" value="SPP64761.1"/>
    <property type="molecule type" value="Genomic_DNA"/>
</dbReference>
<name>A0A330L4N9_9BACT</name>
<dbReference type="RefSeq" id="WP_146216138.1">
    <property type="nucleotide sequence ID" value="NZ_OUNR01000012.1"/>
</dbReference>
<keyword evidence="2" id="KW-1185">Reference proteome</keyword>
<gene>
    <name evidence="1" type="ORF">NITLEN_20401</name>
</gene>
<proteinExistence type="predicted"/>
<dbReference type="Proteomes" id="UP000248168">
    <property type="component" value="Unassembled WGS sequence"/>
</dbReference>
<organism evidence="1 2">
    <name type="scientific">Nitrospira lenta</name>
    <dbReference type="NCBI Taxonomy" id="1436998"/>
    <lineage>
        <taxon>Bacteria</taxon>
        <taxon>Pseudomonadati</taxon>
        <taxon>Nitrospirota</taxon>
        <taxon>Nitrospiria</taxon>
        <taxon>Nitrospirales</taxon>
        <taxon>Nitrospiraceae</taxon>
        <taxon>Nitrospira</taxon>
    </lineage>
</organism>
<evidence type="ECO:0000313" key="1">
    <source>
        <dbReference type="EMBL" id="SPP64761.1"/>
    </source>
</evidence>
<reference evidence="2" key="1">
    <citation type="submission" date="2018-04" db="EMBL/GenBank/DDBJ databases">
        <authorList>
            <person name="Lucker S."/>
            <person name="Sakoula D."/>
        </authorList>
    </citation>
    <scope>NUCLEOTIDE SEQUENCE [LARGE SCALE GENOMIC DNA]</scope>
</reference>